<dbReference type="GeneID" id="106177523"/>
<dbReference type="PANTHER" id="PTHR13528:SF2">
    <property type="entry name" value="LARGE RIBOSOMAL SUBUNIT PROTEIN BL28M"/>
    <property type="match status" value="1"/>
</dbReference>
<dbReference type="InterPro" id="IPR026569">
    <property type="entry name" value="Ribosomal_bL28"/>
</dbReference>
<protein>
    <recommendedName>
        <fullName evidence="4">Large ribosomal subunit protein bL28m</fullName>
    </recommendedName>
    <alternativeName>
        <fullName evidence="5">39S ribosomal protein L28, mitochondrial</fullName>
    </alternativeName>
</protein>
<evidence type="ECO:0000256" key="3">
    <source>
        <dbReference type="ARBA" id="ARBA00023274"/>
    </source>
</evidence>
<dbReference type="PANTHER" id="PTHR13528">
    <property type="entry name" value="39S RIBOSOMAL PROTEIN L28, MITOCHONDRIAL"/>
    <property type="match status" value="1"/>
</dbReference>
<reference evidence="8" key="1">
    <citation type="submission" date="2025-08" db="UniProtKB">
        <authorList>
            <consortium name="RefSeq"/>
        </authorList>
    </citation>
    <scope>IDENTIFICATION</scope>
    <source>
        <tissue evidence="8">Gonads</tissue>
    </source>
</reference>
<dbReference type="SUPFAM" id="SSF143800">
    <property type="entry name" value="L28p-like"/>
    <property type="match status" value="1"/>
</dbReference>
<evidence type="ECO:0000313" key="8">
    <source>
        <dbReference type="RefSeq" id="XP_013415780.1"/>
    </source>
</evidence>
<dbReference type="GO" id="GO:0003735">
    <property type="term" value="F:structural constituent of ribosome"/>
    <property type="evidence" value="ECO:0007669"/>
    <property type="project" value="InterPro"/>
</dbReference>
<dbReference type="RefSeq" id="XP_013415780.1">
    <property type="nucleotide sequence ID" value="XM_013560326.1"/>
</dbReference>
<evidence type="ECO:0000256" key="4">
    <source>
        <dbReference type="ARBA" id="ARBA00035269"/>
    </source>
</evidence>
<comment type="similarity">
    <text evidence="1">Belongs to the bacterial ribosomal protein bL28 family.</text>
</comment>
<evidence type="ECO:0000313" key="7">
    <source>
        <dbReference type="Proteomes" id="UP000085678"/>
    </source>
</evidence>
<evidence type="ECO:0000256" key="1">
    <source>
        <dbReference type="ARBA" id="ARBA00008760"/>
    </source>
</evidence>
<evidence type="ECO:0000256" key="6">
    <source>
        <dbReference type="SAM" id="MobiDB-lite"/>
    </source>
</evidence>
<keyword evidence="7" id="KW-1185">Reference proteome</keyword>
<dbReference type="InParanoid" id="A0A1S3JZF5"/>
<name>A0A1S3JZF5_LINAN</name>
<dbReference type="GO" id="GO:0005762">
    <property type="term" value="C:mitochondrial large ribosomal subunit"/>
    <property type="evidence" value="ECO:0007669"/>
    <property type="project" value="TreeGrafter"/>
</dbReference>
<dbReference type="InterPro" id="IPR034704">
    <property type="entry name" value="Ribosomal_bL28/bL31-like_sf"/>
</dbReference>
<gene>
    <name evidence="8" type="primary">LOC106177523</name>
</gene>
<accession>A0A1S3JZF5</accession>
<keyword evidence="2 8" id="KW-0689">Ribosomal protein</keyword>
<evidence type="ECO:0000256" key="5">
    <source>
        <dbReference type="ARBA" id="ARBA00035538"/>
    </source>
</evidence>
<dbReference type="Proteomes" id="UP000085678">
    <property type="component" value="Unplaced"/>
</dbReference>
<evidence type="ECO:0000256" key="2">
    <source>
        <dbReference type="ARBA" id="ARBA00022980"/>
    </source>
</evidence>
<dbReference type="FunCoup" id="A0A1S3JZF5">
    <property type="interactions" value="597"/>
</dbReference>
<sequence length="297" mass="35020">MCASWKKLVPHWARSPVYYRPPPWVRNWEAHHIKPWKFVGPGVVSRLPKHYIKRKIELISEEPRPVHWEPINKKYSVRDVTTGLAERVQIQNIAIPVFYPEQADQGLWGGEGIVQGYYRKKLRRRSSPKLWKPKVFNFFLYSEILDRWMEIAITQRTLDLIDEALGFDNYILKTHERDLKSQLGNKLKREMLLALVRKSLHPSNPKKREELLEKYKEFIIPEEEAEWVGLTIKEAIIKQLNIEKIQELKNKTPLQDIFVDELVKELQEKNEAGSSELPGGSIFEKFMPFKTPEKPST</sequence>
<dbReference type="STRING" id="7574.A0A1S3JZF5"/>
<organism evidence="7 8">
    <name type="scientific">Lingula anatina</name>
    <name type="common">Brachiopod</name>
    <name type="synonym">Lingula unguis</name>
    <dbReference type="NCBI Taxonomy" id="7574"/>
    <lineage>
        <taxon>Eukaryota</taxon>
        <taxon>Metazoa</taxon>
        <taxon>Spiralia</taxon>
        <taxon>Lophotrochozoa</taxon>
        <taxon>Brachiopoda</taxon>
        <taxon>Linguliformea</taxon>
        <taxon>Lingulata</taxon>
        <taxon>Lingulida</taxon>
        <taxon>Linguloidea</taxon>
        <taxon>Lingulidae</taxon>
        <taxon>Lingula</taxon>
    </lineage>
</organism>
<keyword evidence="3" id="KW-0687">Ribonucleoprotein</keyword>
<dbReference type="AlphaFoldDB" id="A0A1S3JZF5"/>
<dbReference type="KEGG" id="lak:106177523"/>
<proteinExistence type="inferred from homology"/>
<dbReference type="OrthoDB" id="361870at2759"/>
<feature type="region of interest" description="Disordered" evidence="6">
    <location>
        <begin position="270"/>
        <end position="297"/>
    </location>
</feature>